<dbReference type="SUPFAM" id="SSF52172">
    <property type="entry name" value="CheY-like"/>
    <property type="match status" value="1"/>
</dbReference>
<dbReference type="InterPro" id="IPR001789">
    <property type="entry name" value="Sig_transdc_resp-reg_receiver"/>
</dbReference>
<dbReference type="PANTHER" id="PTHR37299">
    <property type="entry name" value="TRANSCRIPTIONAL REGULATOR-RELATED"/>
    <property type="match status" value="1"/>
</dbReference>
<keyword evidence="3" id="KW-0597">Phosphoprotein</keyword>
<dbReference type="AlphaFoldDB" id="A0A9D1EW87"/>
<dbReference type="PANTHER" id="PTHR37299:SF1">
    <property type="entry name" value="STAGE 0 SPORULATION PROTEIN A HOMOLOG"/>
    <property type="match status" value="1"/>
</dbReference>
<evidence type="ECO:0000256" key="3">
    <source>
        <dbReference type="PROSITE-ProRule" id="PRU00169"/>
    </source>
</evidence>
<dbReference type="Proteomes" id="UP000823935">
    <property type="component" value="Unassembled WGS sequence"/>
</dbReference>
<proteinExistence type="predicted"/>
<dbReference type="GO" id="GO:0003677">
    <property type="term" value="F:DNA binding"/>
    <property type="evidence" value="ECO:0007669"/>
    <property type="project" value="InterPro"/>
</dbReference>
<reference evidence="6" key="2">
    <citation type="journal article" date="2021" name="PeerJ">
        <title>Extensive microbial diversity within the chicken gut microbiome revealed by metagenomics and culture.</title>
        <authorList>
            <person name="Gilroy R."/>
            <person name="Ravi A."/>
            <person name="Getino M."/>
            <person name="Pursley I."/>
            <person name="Horton D.L."/>
            <person name="Alikhan N.F."/>
            <person name="Baker D."/>
            <person name="Gharbi K."/>
            <person name="Hall N."/>
            <person name="Watson M."/>
            <person name="Adriaenssens E.M."/>
            <person name="Foster-Nyarko E."/>
            <person name="Jarju S."/>
            <person name="Secka A."/>
            <person name="Antonio M."/>
            <person name="Oren A."/>
            <person name="Chaudhuri R.R."/>
            <person name="La Ragione R."/>
            <person name="Hildebrand F."/>
            <person name="Pallen M.J."/>
        </authorList>
    </citation>
    <scope>NUCLEOTIDE SEQUENCE</scope>
    <source>
        <strain evidence="6">CHK190-19873</strain>
    </source>
</reference>
<evidence type="ECO:0000259" key="4">
    <source>
        <dbReference type="PROSITE" id="PS50110"/>
    </source>
</evidence>
<dbReference type="Gene3D" id="2.40.50.1020">
    <property type="entry name" value="LytTr DNA-binding domain"/>
    <property type="match status" value="1"/>
</dbReference>
<protein>
    <recommendedName>
        <fullName evidence="1">Stage 0 sporulation protein A homolog</fullName>
    </recommendedName>
</protein>
<evidence type="ECO:0000313" key="6">
    <source>
        <dbReference type="EMBL" id="HIS32984.1"/>
    </source>
</evidence>
<dbReference type="InterPro" id="IPR046947">
    <property type="entry name" value="LytR-like"/>
</dbReference>
<dbReference type="GO" id="GO:0000156">
    <property type="term" value="F:phosphorelay response regulator activity"/>
    <property type="evidence" value="ECO:0007669"/>
    <property type="project" value="InterPro"/>
</dbReference>
<evidence type="ECO:0000256" key="1">
    <source>
        <dbReference type="ARBA" id="ARBA00018672"/>
    </source>
</evidence>
<dbReference type="PROSITE" id="PS50110">
    <property type="entry name" value="RESPONSE_REGULATORY"/>
    <property type="match status" value="1"/>
</dbReference>
<sequence length="232" mass="26588">MQRIALCDDDEAALARLAEVLKEAKELLTVDVYTGGRRLLAARKEYDLIFLDIGMQGMDGIETARMLRKRDKQVKIVYLTAYEDFREQAFSVHAFGYLVKPVKKEALLNMVREAGAYKKMEEPPCLLCFDTDQGICQVDVRDIYYLEYSSRKIRMKTKAGDLWMKGSIAKMGERLEKYDFAVPHKSFVVNLYQIRSLKGYDIVLADGSVLPLSQKKSAVFREKLSAYLAKQL</sequence>
<dbReference type="Gene3D" id="3.40.50.2300">
    <property type="match status" value="1"/>
</dbReference>
<organism evidence="6 7">
    <name type="scientific">Candidatus Limivivens intestinipullorum</name>
    <dbReference type="NCBI Taxonomy" id="2840858"/>
    <lineage>
        <taxon>Bacteria</taxon>
        <taxon>Bacillati</taxon>
        <taxon>Bacillota</taxon>
        <taxon>Clostridia</taxon>
        <taxon>Lachnospirales</taxon>
        <taxon>Lachnospiraceae</taxon>
        <taxon>Lachnospiraceae incertae sedis</taxon>
        <taxon>Candidatus Limivivens</taxon>
    </lineage>
</organism>
<feature type="domain" description="HTH LytTR-type" evidence="5">
    <location>
        <begin position="127"/>
        <end position="226"/>
    </location>
</feature>
<evidence type="ECO:0000259" key="5">
    <source>
        <dbReference type="PROSITE" id="PS50930"/>
    </source>
</evidence>
<dbReference type="InterPro" id="IPR007492">
    <property type="entry name" value="LytTR_DNA-bd_dom"/>
</dbReference>
<dbReference type="InterPro" id="IPR011006">
    <property type="entry name" value="CheY-like_superfamily"/>
</dbReference>
<evidence type="ECO:0000256" key="2">
    <source>
        <dbReference type="ARBA" id="ARBA00024867"/>
    </source>
</evidence>
<reference evidence="6" key="1">
    <citation type="submission" date="2020-10" db="EMBL/GenBank/DDBJ databases">
        <authorList>
            <person name="Gilroy R."/>
        </authorList>
    </citation>
    <scope>NUCLEOTIDE SEQUENCE</scope>
    <source>
        <strain evidence="6">CHK190-19873</strain>
    </source>
</reference>
<feature type="domain" description="Response regulatory" evidence="4">
    <location>
        <begin position="3"/>
        <end position="115"/>
    </location>
</feature>
<dbReference type="EMBL" id="DVIQ01000109">
    <property type="protein sequence ID" value="HIS32984.1"/>
    <property type="molecule type" value="Genomic_DNA"/>
</dbReference>
<evidence type="ECO:0000313" key="7">
    <source>
        <dbReference type="Proteomes" id="UP000823935"/>
    </source>
</evidence>
<feature type="modified residue" description="4-aspartylphosphate" evidence="3">
    <location>
        <position position="52"/>
    </location>
</feature>
<dbReference type="PROSITE" id="PS50930">
    <property type="entry name" value="HTH_LYTTR"/>
    <property type="match status" value="1"/>
</dbReference>
<dbReference type="SMART" id="SM00448">
    <property type="entry name" value="REC"/>
    <property type="match status" value="1"/>
</dbReference>
<name>A0A9D1EW87_9FIRM</name>
<dbReference type="Pfam" id="PF00072">
    <property type="entry name" value="Response_reg"/>
    <property type="match status" value="1"/>
</dbReference>
<dbReference type="SMART" id="SM00850">
    <property type="entry name" value="LytTR"/>
    <property type="match status" value="1"/>
</dbReference>
<dbReference type="Pfam" id="PF04397">
    <property type="entry name" value="LytTR"/>
    <property type="match status" value="1"/>
</dbReference>
<comment type="function">
    <text evidence="2">May play the central regulatory role in sporulation. It may be an element of the effector pathway responsible for the activation of sporulation genes in response to nutritional stress. Spo0A may act in concert with spo0H (a sigma factor) to control the expression of some genes that are critical to the sporulation process.</text>
</comment>
<gene>
    <name evidence="6" type="ORF">IAB44_15770</name>
</gene>
<accession>A0A9D1EW87</accession>
<comment type="caution">
    <text evidence="6">The sequence shown here is derived from an EMBL/GenBank/DDBJ whole genome shotgun (WGS) entry which is preliminary data.</text>
</comment>